<dbReference type="Gene3D" id="3.30.1490.190">
    <property type="match status" value="1"/>
</dbReference>
<reference evidence="10" key="1">
    <citation type="submission" date="2020-12" db="EMBL/GenBank/DDBJ databases">
        <title>Bacterial taxonomy.</title>
        <authorList>
            <person name="Pan X."/>
        </authorList>
    </citation>
    <scope>NUCLEOTIDE SEQUENCE</scope>
    <source>
        <strain evidence="10">B2012</strain>
    </source>
</reference>
<evidence type="ECO:0000313" key="11">
    <source>
        <dbReference type="Proteomes" id="UP000609531"/>
    </source>
</evidence>
<comment type="subunit">
    <text evidence="9">Homodimer.</text>
</comment>
<comment type="similarity">
    <text evidence="1 9">Belongs to the Fur family.</text>
</comment>
<organism evidence="10 11">
    <name type="scientific">Acuticoccus mangrovi</name>
    <dbReference type="NCBI Taxonomy" id="2796142"/>
    <lineage>
        <taxon>Bacteria</taxon>
        <taxon>Pseudomonadati</taxon>
        <taxon>Pseudomonadota</taxon>
        <taxon>Alphaproteobacteria</taxon>
        <taxon>Hyphomicrobiales</taxon>
        <taxon>Amorphaceae</taxon>
        <taxon>Acuticoccus</taxon>
    </lineage>
</organism>
<dbReference type="GO" id="GO:1900376">
    <property type="term" value="P:regulation of secondary metabolite biosynthetic process"/>
    <property type="evidence" value="ECO:0007669"/>
    <property type="project" value="TreeGrafter"/>
</dbReference>
<evidence type="ECO:0000256" key="4">
    <source>
        <dbReference type="ARBA" id="ARBA00023015"/>
    </source>
</evidence>
<dbReference type="RefSeq" id="WP_198883962.1">
    <property type="nucleotide sequence ID" value="NZ_JAEKJA010000023.1"/>
</dbReference>
<comment type="cofactor">
    <cofactor evidence="7">
        <name>Zn(2+)</name>
        <dbReference type="ChEBI" id="CHEBI:29105"/>
    </cofactor>
    <text evidence="7">Binds 1 zinc ion per subunit.</text>
</comment>
<sequence length="133" mass="14828">MSEVQRSILEYLWRRGQPVGAYGLMRELKGTLTRQLSPPTVYRALEFLQKEGLVARIETKNAFVACARPHRNRAYVYFICDTCGASVEIESAEIEAQVAHDAAFLGFRIGRRVIELEGTCADCLSREAANAGC</sequence>
<dbReference type="InterPro" id="IPR036388">
    <property type="entry name" value="WH-like_DNA-bd_sf"/>
</dbReference>
<evidence type="ECO:0000313" key="10">
    <source>
        <dbReference type="EMBL" id="MBJ3778058.1"/>
    </source>
</evidence>
<evidence type="ECO:0000256" key="7">
    <source>
        <dbReference type="PIRSR" id="PIRSR602481-1"/>
    </source>
</evidence>
<dbReference type="InterPro" id="IPR036390">
    <property type="entry name" value="WH_DNA-bd_sf"/>
</dbReference>
<keyword evidence="5 9" id="KW-0238">DNA-binding</keyword>
<feature type="binding site" evidence="7">
    <location>
        <position position="123"/>
    </location>
    <ligand>
        <name>Zn(2+)</name>
        <dbReference type="ChEBI" id="CHEBI:29105"/>
    </ligand>
</feature>
<keyword evidence="8 9" id="KW-0408">Iron</keyword>
<dbReference type="InterPro" id="IPR002481">
    <property type="entry name" value="FUR"/>
</dbReference>
<evidence type="ECO:0000256" key="5">
    <source>
        <dbReference type="ARBA" id="ARBA00023125"/>
    </source>
</evidence>
<feature type="binding site" evidence="7">
    <location>
        <position position="120"/>
    </location>
    <ligand>
        <name>Zn(2+)</name>
        <dbReference type="ChEBI" id="CHEBI:29105"/>
    </ligand>
</feature>
<dbReference type="GO" id="GO:0045892">
    <property type="term" value="P:negative regulation of DNA-templated transcription"/>
    <property type="evidence" value="ECO:0007669"/>
    <property type="project" value="TreeGrafter"/>
</dbReference>
<gene>
    <name evidence="9" type="primary">fur</name>
    <name evidence="10" type="ORF">JCR33_20325</name>
</gene>
<keyword evidence="3 7" id="KW-0862">Zinc</keyword>
<dbReference type="Gene3D" id="1.10.10.10">
    <property type="entry name" value="Winged helix-like DNA-binding domain superfamily/Winged helix DNA-binding domain"/>
    <property type="match status" value="1"/>
</dbReference>
<comment type="cofactor">
    <cofactor evidence="8">
        <name>Mn(2+)</name>
        <dbReference type="ChEBI" id="CHEBI:29035"/>
    </cofactor>
    <cofactor evidence="8">
        <name>Fe(2+)</name>
        <dbReference type="ChEBI" id="CHEBI:29033"/>
    </cofactor>
    <text evidence="8">Binds 1 Mn(2+) or Fe(2+) ion per subunit.</text>
</comment>
<dbReference type="PANTHER" id="PTHR33202:SF6">
    <property type="entry name" value="ZINC UPTAKE REGULATION PROTEIN"/>
    <property type="match status" value="1"/>
</dbReference>
<proteinExistence type="inferred from homology"/>
<dbReference type="EMBL" id="JAEKJA010000023">
    <property type="protein sequence ID" value="MBJ3778058.1"/>
    <property type="molecule type" value="Genomic_DNA"/>
</dbReference>
<evidence type="ECO:0000256" key="1">
    <source>
        <dbReference type="ARBA" id="ARBA00007957"/>
    </source>
</evidence>
<keyword evidence="6 9" id="KW-0804">Transcription</keyword>
<feature type="binding site" evidence="7">
    <location>
        <position position="80"/>
    </location>
    <ligand>
        <name>Zn(2+)</name>
        <dbReference type="ChEBI" id="CHEBI:29105"/>
    </ligand>
</feature>
<keyword evidence="11" id="KW-1185">Reference proteome</keyword>
<dbReference type="Pfam" id="PF01475">
    <property type="entry name" value="FUR"/>
    <property type="match status" value="1"/>
</dbReference>
<dbReference type="SUPFAM" id="SSF46785">
    <property type="entry name" value="Winged helix' DNA-binding domain"/>
    <property type="match status" value="1"/>
</dbReference>
<dbReference type="PANTHER" id="PTHR33202">
    <property type="entry name" value="ZINC UPTAKE REGULATION PROTEIN"/>
    <property type="match status" value="1"/>
</dbReference>
<dbReference type="AlphaFoldDB" id="A0A934ISZ0"/>
<feature type="binding site" evidence="8">
    <location>
        <position position="95"/>
    </location>
    <ligand>
        <name>Fe cation</name>
        <dbReference type="ChEBI" id="CHEBI:24875"/>
    </ligand>
</feature>
<comment type="caution">
    <text evidence="10">The sequence shown here is derived from an EMBL/GenBank/DDBJ whole genome shotgun (WGS) entry which is preliminary data.</text>
</comment>
<dbReference type="GO" id="GO:0008270">
    <property type="term" value="F:zinc ion binding"/>
    <property type="evidence" value="ECO:0007669"/>
    <property type="project" value="TreeGrafter"/>
</dbReference>
<comment type="subcellular location">
    <subcellularLocation>
        <location evidence="9">Cytoplasm</location>
    </subcellularLocation>
</comment>
<protein>
    <recommendedName>
        <fullName evidence="9">Ferric uptake regulation protein</fullName>
    </recommendedName>
</protein>
<evidence type="ECO:0000256" key="9">
    <source>
        <dbReference type="RuleBase" id="RU364037"/>
    </source>
</evidence>
<feature type="binding site" evidence="7">
    <location>
        <position position="83"/>
    </location>
    <ligand>
        <name>Zn(2+)</name>
        <dbReference type="ChEBI" id="CHEBI:29105"/>
    </ligand>
</feature>
<evidence type="ECO:0000256" key="8">
    <source>
        <dbReference type="PIRSR" id="PIRSR602481-2"/>
    </source>
</evidence>
<dbReference type="InterPro" id="IPR043135">
    <property type="entry name" value="Fur_C"/>
</dbReference>
<dbReference type="Proteomes" id="UP000609531">
    <property type="component" value="Unassembled WGS sequence"/>
</dbReference>
<keyword evidence="7 9" id="KW-0479">Metal-binding</keyword>
<dbReference type="CDD" id="cd07153">
    <property type="entry name" value="Fur_like"/>
    <property type="match status" value="1"/>
</dbReference>
<evidence type="ECO:0000256" key="2">
    <source>
        <dbReference type="ARBA" id="ARBA00022491"/>
    </source>
</evidence>
<keyword evidence="9" id="KW-0963">Cytoplasm</keyword>
<keyword evidence="4 9" id="KW-0805">Transcription regulation</keyword>
<evidence type="ECO:0000256" key="3">
    <source>
        <dbReference type="ARBA" id="ARBA00022833"/>
    </source>
</evidence>
<dbReference type="GO" id="GO:0005829">
    <property type="term" value="C:cytosol"/>
    <property type="evidence" value="ECO:0007669"/>
    <property type="project" value="TreeGrafter"/>
</dbReference>
<keyword evidence="2 9" id="KW-0678">Repressor</keyword>
<evidence type="ECO:0000256" key="6">
    <source>
        <dbReference type="ARBA" id="ARBA00023163"/>
    </source>
</evidence>
<accession>A0A934ISZ0</accession>
<dbReference type="GO" id="GO:0003700">
    <property type="term" value="F:DNA-binding transcription factor activity"/>
    <property type="evidence" value="ECO:0007669"/>
    <property type="project" value="UniProtKB-UniRule"/>
</dbReference>
<name>A0A934ISZ0_9HYPH</name>
<dbReference type="GO" id="GO:0000976">
    <property type="term" value="F:transcription cis-regulatory region binding"/>
    <property type="evidence" value="ECO:0007669"/>
    <property type="project" value="TreeGrafter"/>
</dbReference>